<accession>A0A0B8PCP9</accession>
<keyword evidence="6 10" id="KW-0378">Hydrolase</keyword>
<dbReference type="EMBL" id="BBSA01000005">
    <property type="protein sequence ID" value="GAM62337.1"/>
    <property type="molecule type" value="Genomic_DNA"/>
</dbReference>
<dbReference type="GO" id="GO:0005737">
    <property type="term" value="C:cytoplasm"/>
    <property type="evidence" value="ECO:0007669"/>
    <property type="project" value="InterPro"/>
</dbReference>
<dbReference type="PANTHER" id="PTHR34990:SF1">
    <property type="entry name" value="UDP-2,3-DIACYLGLUCOSAMINE HYDROLASE"/>
    <property type="match status" value="1"/>
</dbReference>
<feature type="binding site" evidence="10">
    <location>
        <position position="12"/>
    </location>
    <ligand>
        <name>Mn(2+)</name>
        <dbReference type="ChEBI" id="CHEBI:29035"/>
        <label>1</label>
    </ligand>
</feature>
<feature type="binding site" evidence="10">
    <location>
        <position position="83"/>
    </location>
    <ligand>
        <name>Mn(2+)</name>
        <dbReference type="ChEBI" id="CHEBI:29035"/>
        <label>2</label>
    </ligand>
</feature>
<evidence type="ECO:0000256" key="6">
    <source>
        <dbReference type="ARBA" id="ARBA00022801"/>
    </source>
</evidence>
<keyword evidence="9 10" id="KW-0464">Manganese</keyword>
<feature type="binding site" evidence="10">
    <location>
        <position position="118"/>
    </location>
    <ligand>
        <name>Mn(2+)</name>
        <dbReference type="ChEBI" id="CHEBI:29035"/>
        <label>2</label>
    </ligand>
</feature>
<reference evidence="12 13" key="1">
    <citation type="submission" date="2015-01" db="EMBL/GenBank/DDBJ databases">
        <title>Vibrio sp. C5 JCM 19232 whole genome shotgun sequence.</title>
        <authorList>
            <person name="Sawabe T."/>
            <person name="Meirelles P."/>
            <person name="Feng G."/>
            <person name="Sayaka M."/>
            <person name="Hattori M."/>
            <person name="Ohkuma M."/>
        </authorList>
    </citation>
    <scope>NUCLEOTIDE SEQUENCE [LARGE SCALE GENOMIC DNA]</scope>
    <source>
        <strain evidence="12 13">JCM19232</strain>
    </source>
</reference>
<evidence type="ECO:0000256" key="9">
    <source>
        <dbReference type="ARBA" id="ARBA00023211"/>
    </source>
</evidence>
<proteinExistence type="inferred from homology"/>
<keyword evidence="4 10" id="KW-0441">Lipid A biosynthesis</keyword>
<feature type="binding site" evidence="10">
    <location>
        <begin position="83"/>
        <end position="84"/>
    </location>
    <ligand>
        <name>substrate</name>
    </ligand>
</feature>
<dbReference type="InterPro" id="IPR043461">
    <property type="entry name" value="LpxH-like"/>
</dbReference>
<feature type="binding site" evidence="10">
    <location>
        <position position="201"/>
    </location>
    <ligand>
        <name>Mn(2+)</name>
        <dbReference type="ChEBI" id="CHEBI:29035"/>
        <label>1</label>
    </ligand>
</feature>
<reference evidence="12 13" key="2">
    <citation type="submission" date="2015-01" db="EMBL/GenBank/DDBJ databases">
        <authorList>
            <consortium name="NBRP consortium"/>
            <person name="Sawabe T."/>
            <person name="Meirelles P."/>
            <person name="Feng G."/>
            <person name="Sayaka M."/>
            <person name="Hattori M."/>
            <person name="Ohkuma M."/>
        </authorList>
    </citation>
    <scope>NUCLEOTIDE SEQUENCE [LARGE SCALE GENOMIC DNA]</scope>
    <source>
        <strain evidence="12 13">JCM19232</strain>
    </source>
</reference>
<dbReference type="HAMAP" id="MF_00575">
    <property type="entry name" value="LpxH"/>
    <property type="match status" value="1"/>
</dbReference>
<dbReference type="GO" id="GO:0008758">
    <property type="term" value="F:UDP-2,3-diacylglucosamine hydrolase activity"/>
    <property type="evidence" value="ECO:0007669"/>
    <property type="project" value="UniProtKB-UniRule"/>
</dbReference>
<dbReference type="EC" id="3.6.1.54" evidence="10"/>
<keyword evidence="8 10" id="KW-0472">Membrane</keyword>
<comment type="pathway">
    <text evidence="10">Glycolipid biosynthesis; lipid IV(A) biosynthesis; lipid IV(A) from (3R)-3-hydroxytetradecanoyl-[acyl-carrier-protein] and UDP-N-acetyl-alpha-D-glucosamine: step 4/6.</text>
</comment>
<evidence type="ECO:0000256" key="1">
    <source>
        <dbReference type="ARBA" id="ARBA00022475"/>
    </source>
</evidence>
<dbReference type="GO" id="GO:0019897">
    <property type="term" value="C:extrinsic component of plasma membrane"/>
    <property type="evidence" value="ECO:0007669"/>
    <property type="project" value="UniProtKB-UniRule"/>
</dbReference>
<evidence type="ECO:0000256" key="2">
    <source>
        <dbReference type="ARBA" id="ARBA00022516"/>
    </source>
</evidence>
<evidence type="ECO:0000256" key="5">
    <source>
        <dbReference type="ARBA" id="ARBA00022723"/>
    </source>
</evidence>
<dbReference type="PANTHER" id="PTHR34990">
    <property type="entry name" value="UDP-2,3-DIACYLGLUCOSAMINE HYDROLASE-RELATED"/>
    <property type="match status" value="1"/>
</dbReference>
<name>A0A0B8PCP9_9VIBR</name>
<dbReference type="InterPro" id="IPR004843">
    <property type="entry name" value="Calcineurin-like_PHP"/>
</dbReference>
<comment type="similarity">
    <text evidence="10">Belongs to the LpxH family.</text>
</comment>
<keyword evidence="3 10" id="KW-0997">Cell inner membrane</keyword>
<feature type="binding site" evidence="10">
    <location>
        <position position="45"/>
    </location>
    <ligand>
        <name>Mn(2+)</name>
        <dbReference type="ChEBI" id="CHEBI:29035"/>
        <label>2</label>
    </ligand>
</feature>
<dbReference type="SUPFAM" id="SSF56300">
    <property type="entry name" value="Metallo-dependent phosphatases"/>
    <property type="match status" value="1"/>
</dbReference>
<evidence type="ECO:0000313" key="13">
    <source>
        <dbReference type="Proteomes" id="UP000031670"/>
    </source>
</evidence>
<evidence type="ECO:0000313" key="12">
    <source>
        <dbReference type="EMBL" id="GAM62337.1"/>
    </source>
</evidence>
<feature type="binding site" evidence="10">
    <location>
        <position position="199"/>
    </location>
    <ligand>
        <name>Mn(2+)</name>
        <dbReference type="ChEBI" id="CHEBI:29035"/>
        <label>2</label>
    </ligand>
</feature>
<keyword evidence="5 10" id="KW-0479">Metal-binding</keyword>
<keyword evidence="7 10" id="KW-0443">Lipid metabolism</keyword>
<evidence type="ECO:0000256" key="8">
    <source>
        <dbReference type="ARBA" id="ARBA00023136"/>
    </source>
</evidence>
<feature type="binding site" evidence="10">
    <location>
        <position position="14"/>
    </location>
    <ligand>
        <name>Mn(2+)</name>
        <dbReference type="ChEBI" id="CHEBI:29035"/>
        <label>1</label>
    </ligand>
</feature>
<evidence type="ECO:0000256" key="4">
    <source>
        <dbReference type="ARBA" id="ARBA00022556"/>
    </source>
</evidence>
<feature type="binding site" evidence="10">
    <location>
        <position position="171"/>
    </location>
    <ligand>
        <name>substrate</name>
    </ligand>
</feature>
<feature type="binding site" evidence="10">
    <location>
        <position position="126"/>
    </location>
    <ligand>
        <name>substrate</name>
    </ligand>
</feature>
<dbReference type="CDD" id="cd07398">
    <property type="entry name" value="MPP_YbbF-LpxH"/>
    <property type="match status" value="1"/>
</dbReference>
<evidence type="ECO:0000256" key="10">
    <source>
        <dbReference type="HAMAP-Rule" id="MF_00575"/>
    </source>
</evidence>
<dbReference type="GO" id="GO:0030145">
    <property type="term" value="F:manganese ion binding"/>
    <property type="evidence" value="ECO:0007669"/>
    <property type="project" value="UniProtKB-UniRule"/>
</dbReference>
<gene>
    <name evidence="10" type="primary">lpxH</name>
    <name evidence="12" type="ORF">JCM19232_5301</name>
</gene>
<comment type="caution">
    <text evidence="10">Lacks conserved residue(s) required for the propagation of feature annotation.</text>
</comment>
<dbReference type="InterPro" id="IPR029052">
    <property type="entry name" value="Metallo-depent_PP-like"/>
</dbReference>
<keyword evidence="1 10" id="KW-1003">Cell membrane</keyword>
<organism evidence="12 13">
    <name type="scientific">Vibrio ishigakensis</name>
    <dbReference type="NCBI Taxonomy" id="1481914"/>
    <lineage>
        <taxon>Bacteria</taxon>
        <taxon>Pseudomonadati</taxon>
        <taxon>Pseudomonadota</taxon>
        <taxon>Gammaproteobacteria</taxon>
        <taxon>Vibrionales</taxon>
        <taxon>Vibrionaceae</taxon>
        <taxon>Vibrio</taxon>
    </lineage>
</organism>
<evidence type="ECO:0000256" key="7">
    <source>
        <dbReference type="ARBA" id="ARBA00023098"/>
    </source>
</evidence>
<dbReference type="NCBIfam" id="TIGR01854">
    <property type="entry name" value="lipid_A_lpxH"/>
    <property type="match status" value="1"/>
</dbReference>
<feature type="binding site" evidence="10">
    <location>
        <position position="168"/>
    </location>
    <ligand>
        <name>substrate</name>
    </ligand>
</feature>
<dbReference type="NCBIfam" id="NF003743">
    <property type="entry name" value="PRK05340.1"/>
    <property type="match status" value="1"/>
</dbReference>
<dbReference type="Gene3D" id="3.60.21.10">
    <property type="match status" value="1"/>
</dbReference>
<feature type="binding site" evidence="10">
    <location>
        <position position="45"/>
    </location>
    <ligand>
        <name>Mn(2+)</name>
        <dbReference type="ChEBI" id="CHEBI:29035"/>
        <label>1</label>
    </ligand>
</feature>
<comment type="cofactor">
    <cofactor evidence="10">
        <name>Mn(2+)</name>
        <dbReference type="ChEBI" id="CHEBI:29035"/>
    </cofactor>
    <text evidence="10">Binds 2 Mn(2+) ions per subunit in a binuclear metal center.</text>
</comment>
<comment type="subcellular location">
    <subcellularLocation>
        <location evidence="10">Cell inner membrane</location>
        <topology evidence="10">Peripheral membrane protein</topology>
        <orientation evidence="10">Cytoplasmic side</orientation>
    </subcellularLocation>
</comment>
<feature type="binding site" evidence="10">
    <location>
        <position position="199"/>
    </location>
    <ligand>
        <name>substrate</name>
    </ligand>
</feature>
<dbReference type="AlphaFoldDB" id="A0A0B8PCP9"/>
<dbReference type="GO" id="GO:0009245">
    <property type="term" value="P:lipid A biosynthetic process"/>
    <property type="evidence" value="ECO:0007669"/>
    <property type="project" value="UniProtKB-UniRule"/>
</dbReference>
<evidence type="ECO:0000256" key="3">
    <source>
        <dbReference type="ARBA" id="ARBA00022519"/>
    </source>
</evidence>
<protein>
    <recommendedName>
        <fullName evidence="10">UDP-2,3-diacylglucosamine hydrolase</fullName>
        <ecNumber evidence="10">3.6.1.54</ecNumber>
    </recommendedName>
    <alternativeName>
        <fullName evidence="10">UDP-2,3-diacylglucosamine diphosphatase</fullName>
    </alternativeName>
</protein>
<comment type="function">
    <text evidence="10">Hydrolyzes the pyrophosphate bond of UDP-2,3-diacylglucosamine to yield 2,3-diacylglucosamine 1-phosphate (lipid X) and UMP by catalyzing the attack of water at the alpha-P atom. Involved in the biosynthesis of lipid A, a phosphorylated glycolipid that anchors the lipopolysaccharide to the outer membrane of the cell.</text>
</comment>
<comment type="caution">
    <text evidence="12">The sequence shown here is derived from an EMBL/GenBank/DDBJ whole genome shotgun (WGS) entry which is preliminary data.</text>
</comment>
<evidence type="ECO:0000259" key="11">
    <source>
        <dbReference type="Pfam" id="PF00149"/>
    </source>
</evidence>
<dbReference type="Pfam" id="PF00149">
    <property type="entry name" value="Metallophos"/>
    <property type="match status" value="1"/>
</dbReference>
<dbReference type="Proteomes" id="UP000031670">
    <property type="component" value="Unassembled WGS sequence"/>
</dbReference>
<dbReference type="InterPro" id="IPR010138">
    <property type="entry name" value="UDP-diacylglucosamine_Hdrlase"/>
</dbReference>
<dbReference type="UniPathway" id="UPA00359">
    <property type="reaction ID" value="UER00480"/>
</dbReference>
<keyword evidence="2 10" id="KW-0444">Lipid biosynthesis</keyword>
<comment type="catalytic activity">
    <reaction evidence="10">
        <text>UDP-2-N,3-O-bis[(3R)-3-hydroxytetradecanoyl]-alpha-D-glucosamine + H2O = 2-N,3-O-bis[(3R)-3-hydroxytetradecanoyl]-alpha-D-glucosaminyl 1-phosphate + UMP + 2 H(+)</text>
        <dbReference type="Rhea" id="RHEA:25213"/>
        <dbReference type="ChEBI" id="CHEBI:15377"/>
        <dbReference type="ChEBI" id="CHEBI:15378"/>
        <dbReference type="ChEBI" id="CHEBI:57865"/>
        <dbReference type="ChEBI" id="CHEBI:57957"/>
        <dbReference type="ChEBI" id="CHEBI:78847"/>
        <dbReference type="EC" id="3.6.1.54"/>
    </reaction>
</comment>
<feature type="domain" description="Calcineurin-like phosphoesterase" evidence="11">
    <location>
        <begin position="5"/>
        <end position="203"/>
    </location>
</feature>
<sequence length="241" mass="27832">MRETMRTLFISDLHLTPDREDITAAFETFMRQDAKDADAVYILGDLFEFWVGDDDDTPFNVKILEIIKDLVDSGVPCFFVQGNRDFLVGQRFTKRTGATLLGDETLIDLYGRPTLIMHGDTLCTDDVKYQEFRAKVHQKWLQWVYNHTPLSWRKKLVKKVQSDAKSEKQTKSYDIMDVNKDAVLDAMARHNADLLIHGHTHRPAFHDLENNKQRIVLGDWYTNSSILEVTADNIELVSNPL</sequence>